<accession>A0A1L7X6M5</accession>
<dbReference type="PANTHER" id="PTHR38795">
    <property type="entry name" value="DUF6604 DOMAIN-CONTAINING PROTEIN"/>
    <property type="match status" value="1"/>
</dbReference>
<feature type="domain" description="DUF6604" evidence="2">
    <location>
        <begin position="49"/>
        <end position="278"/>
    </location>
</feature>
<feature type="region of interest" description="Disordered" evidence="1">
    <location>
        <begin position="607"/>
        <end position="628"/>
    </location>
</feature>
<evidence type="ECO:0000313" key="4">
    <source>
        <dbReference type="Proteomes" id="UP000184330"/>
    </source>
</evidence>
<sequence length="790" mass="89903">MPLLLEDGQIGTRFGARQPSLQFNHENVRRNRSWLQNGCRALTSSTNITDVFTTWLIGSALDLGYRLDTSVQENARSNGARKKAAKSTKASSAPAIKIAVVKFPDLAKYIVNHASRKLVPVAIADAAKRALKARSKACDWYQSTFTKGGFDGHDTVEEENSTHSYFIQVLQTVLDILEPFFASPDDAIETETPKPKTRVNSFGLLEVEDCIDDELPALSSFNISEPETKQAYYAFQDFNDVRQHVKRTWEDYRDGKVDLVTASMVTEIAFHLMEDIERTTLCPTVNGKKMNPLEVALLFFEDCCKKRGQEACFDKPGPMWDLAKWLSLRIKPHINEWISGDVPEKDWLRKTYGTLDPSADRAAMSEWQKYCEDCIILAHILSDTVVSGKLERYGHGIMIRDKLTATLAELAIEDPDDPDPYAPDVTSIWLCFGLQMLLDIHLLLRANITRPCKQMRIVAKLSKTMTRDYGEFLNTPAIKAFRHERWGTGDEGCLRGLMHILETLEHDFLGEAKLKVLKNSGLDTDIFETIPDAPFSQNPVLCGYHWWAIMPMVHVYNALKQNGYCSFSWSRMEKLIEIQTPEYLFFGGAPKDFRTCYTKLRLAEGRPADMNSRDSTPRANAQTRPGKNFASNIPPITKLLRPNMLPRHGPEQHRILRPDTNFHRPLNQLFNQLTRNLPEMTSPGKGFGSLDLLNFVQDNLTKELDGIKFNYRNLNQECIELGCLLVEELSKILTGYEGKENQSRYLIKIAEDILMFGETTAPYLERYCETPRSPSLQRAAKLMEKYLVRK</sequence>
<feature type="compositionally biased region" description="Basic and acidic residues" evidence="1">
    <location>
        <begin position="607"/>
        <end position="616"/>
    </location>
</feature>
<dbReference type="EMBL" id="FJOG01000016">
    <property type="protein sequence ID" value="CZR60652.1"/>
    <property type="molecule type" value="Genomic_DNA"/>
</dbReference>
<evidence type="ECO:0000259" key="2">
    <source>
        <dbReference type="Pfam" id="PF20253"/>
    </source>
</evidence>
<protein>
    <recommendedName>
        <fullName evidence="2">DUF6604 domain-containing protein</fullName>
    </recommendedName>
</protein>
<keyword evidence="4" id="KW-1185">Reference proteome</keyword>
<dbReference type="InterPro" id="IPR046539">
    <property type="entry name" value="DUF6604"/>
</dbReference>
<organism evidence="3 4">
    <name type="scientific">Phialocephala subalpina</name>
    <dbReference type="NCBI Taxonomy" id="576137"/>
    <lineage>
        <taxon>Eukaryota</taxon>
        <taxon>Fungi</taxon>
        <taxon>Dikarya</taxon>
        <taxon>Ascomycota</taxon>
        <taxon>Pezizomycotina</taxon>
        <taxon>Leotiomycetes</taxon>
        <taxon>Helotiales</taxon>
        <taxon>Mollisiaceae</taxon>
        <taxon>Phialocephala</taxon>
        <taxon>Phialocephala fortinii species complex</taxon>
    </lineage>
</organism>
<evidence type="ECO:0000256" key="1">
    <source>
        <dbReference type="SAM" id="MobiDB-lite"/>
    </source>
</evidence>
<proteinExistence type="predicted"/>
<feature type="compositionally biased region" description="Polar residues" evidence="1">
    <location>
        <begin position="617"/>
        <end position="628"/>
    </location>
</feature>
<dbReference type="OrthoDB" id="5238236at2759"/>
<dbReference type="AlphaFoldDB" id="A0A1L7X6M5"/>
<gene>
    <name evidence="3" type="ORF">PAC_10548</name>
</gene>
<dbReference type="PANTHER" id="PTHR38795:SF1">
    <property type="entry name" value="DUF6604 DOMAIN-CONTAINING PROTEIN"/>
    <property type="match status" value="1"/>
</dbReference>
<evidence type="ECO:0000313" key="3">
    <source>
        <dbReference type="EMBL" id="CZR60652.1"/>
    </source>
</evidence>
<dbReference type="Pfam" id="PF20253">
    <property type="entry name" value="DUF6604"/>
    <property type="match status" value="1"/>
</dbReference>
<dbReference type="STRING" id="576137.A0A1L7X6M5"/>
<dbReference type="Proteomes" id="UP000184330">
    <property type="component" value="Unassembled WGS sequence"/>
</dbReference>
<reference evidence="3 4" key="1">
    <citation type="submission" date="2016-03" db="EMBL/GenBank/DDBJ databases">
        <authorList>
            <person name="Ploux O."/>
        </authorList>
    </citation>
    <scope>NUCLEOTIDE SEQUENCE [LARGE SCALE GENOMIC DNA]</scope>
    <source>
        <strain evidence="3 4">UAMH 11012</strain>
    </source>
</reference>
<name>A0A1L7X6M5_9HELO</name>